<comment type="caution">
    <text evidence="1">The sequence shown here is derived from an EMBL/GenBank/DDBJ whole genome shotgun (WGS) entry which is preliminary data.</text>
</comment>
<name>A0AAV1RFQ1_9ROSI</name>
<accession>A0AAV1RFQ1</accession>
<sequence>MAVATVSAGGLNGGWRLEGAWMVMELLAVEKERDGGEKNLMAGRRQKKDRFCVLSFVHWVGGRQAGMSDLHAEAPSDGANYGRSS</sequence>
<dbReference type="Proteomes" id="UP001314170">
    <property type="component" value="Unassembled WGS sequence"/>
</dbReference>
<dbReference type="AlphaFoldDB" id="A0AAV1RFQ1"/>
<gene>
    <name evidence="1" type="ORF">DCAF_LOCUS10592</name>
</gene>
<proteinExistence type="predicted"/>
<protein>
    <submittedName>
        <fullName evidence="1">Uncharacterized protein</fullName>
    </submittedName>
</protein>
<evidence type="ECO:0000313" key="2">
    <source>
        <dbReference type="Proteomes" id="UP001314170"/>
    </source>
</evidence>
<keyword evidence="2" id="KW-1185">Reference proteome</keyword>
<reference evidence="1 2" key="1">
    <citation type="submission" date="2024-01" db="EMBL/GenBank/DDBJ databases">
        <authorList>
            <person name="Waweru B."/>
        </authorList>
    </citation>
    <scope>NUCLEOTIDE SEQUENCE [LARGE SCALE GENOMIC DNA]</scope>
</reference>
<evidence type="ECO:0000313" key="1">
    <source>
        <dbReference type="EMBL" id="CAK7335594.1"/>
    </source>
</evidence>
<dbReference type="EMBL" id="CAWUPB010000994">
    <property type="protein sequence ID" value="CAK7335594.1"/>
    <property type="molecule type" value="Genomic_DNA"/>
</dbReference>
<organism evidence="1 2">
    <name type="scientific">Dovyalis caffra</name>
    <dbReference type="NCBI Taxonomy" id="77055"/>
    <lineage>
        <taxon>Eukaryota</taxon>
        <taxon>Viridiplantae</taxon>
        <taxon>Streptophyta</taxon>
        <taxon>Embryophyta</taxon>
        <taxon>Tracheophyta</taxon>
        <taxon>Spermatophyta</taxon>
        <taxon>Magnoliopsida</taxon>
        <taxon>eudicotyledons</taxon>
        <taxon>Gunneridae</taxon>
        <taxon>Pentapetalae</taxon>
        <taxon>rosids</taxon>
        <taxon>fabids</taxon>
        <taxon>Malpighiales</taxon>
        <taxon>Salicaceae</taxon>
        <taxon>Flacourtieae</taxon>
        <taxon>Dovyalis</taxon>
    </lineage>
</organism>